<name>U6SHC2_9BACI</name>
<protein>
    <submittedName>
        <fullName evidence="1">Uncharacterized protein</fullName>
    </submittedName>
</protein>
<comment type="caution">
    <text evidence="1">The sequence shown here is derived from an EMBL/GenBank/DDBJ whole genome shotgun (WGS) entry which is preliminary data.</text>
</comment>
<gene>
    <name evidence="1" type="ORF">A33I_20940</name>
</gene>
<evidence type="ECO:0000313" key="1">
    <source>
        <dbReference type="EMBL" id="ERN51129.1"/>
    </source>
</evidence>
<dbReference type="RefSeq" id="WP_022629984.1">
    <property type="nucleotide sequence ID" value="NZ_ATAE01000082.1"/>
</dbReference>
<proteinExistence type="predicted"/>
<reference evidence="1 2" key="1">
    <citation type="journal article" date="2013" name="Genome Announc.">
        <title>Genome Sequence of the Extreme Obligate Alkaliphile Bacillus marmarensis Strain DSM 21297.</title>
        <authorList>
            <person name="Wernick D.G."/>
            <person name="Choi K.Y."/>
            <person name="Tat C.A."/>
            <person name="Lafontaine Rivera J.G."/>
            <person name="Liao J.C."/>
        </authorList>
    </citation>
    <scope>NUCLEOTIDE SEQUENCE [LARGE SCALE GENOMIC DNA]</scope>
    <source>
        <strain evidence="1 2">DSM 21297</strain>
    </source>
</reference>
<keyword evidence="2" id="KW-1185">Reference proteome</keyword>
<dbReference type="Proteomes" id="UP000017170">
    <property type="component" value="Unassembled WGS sequence"/>
</dbReference>
<sequence>MNGCNVIFLICMFKYFLLKIIFDLLDVDVVECFKYDMLFKYFLDLVLEVGVIDLSFLMKFCKFCFLDEGLLDMLVGKSVEIVIEYNIFKDFIIIFDVIYMRVCFNKKLLKEFL</sequence>
<evidence type="ECO:0000313" key="2">
    <source>
        <dbReference type="Proteomes" id="UP000017170"/>
    </source>
</evidence>
<dbReference type="PATRIC" id="fig|1188261.3.peg.4016"/>
<dbReference type="AlphaFoldDB" id="U6SHC2"/>
<organism evidence="1 2">
    <name type="scientific">Alkalihalophilus marmarensis DSM 21297</name>
    <dbReference type="NCBI Taxonomy" id="1188261"/>
    <lineage>
        <taxon>Bacteria</taxon>
        <taxon>Bacillati</taxon>
        <taxon>Bacillota</taxon>
        <taxon>Bacilli</taxon>
        <taxon>Bacillales</taxon>
        <taxon>Bacillaceae</taxon>
        <taxon>Alkalihalophilus</taxon>
    </lineage>
</organism>
<dbReference type="EMBL" id="ATAE01000082">
    <property type="protein sequence ID" value="ERN51129.1"/>
    <property type="molecule type" value="Genomic_DNA"/>
</dbReference>
<accession>U6SHC2</accession>